<dbReference type="Proteomes" id="UP000473681">
    <property type="component" value="Unassembled WGS sequence"/>
</dbReference>
<evidence type="ECO:0000256" key="4">
    <source>
        <dbReference type="SAM" id="Coils"/>
    </source>
</evidence>
<evidence type="ECO:0000313" key="6">
    <source>
        <dbReference type="EMBL" id="ALT05392.1"/>
    </source>
</evidence>
<dbReference type="Gene3D" id="3.40.50.300">
    <property type="entry name" value="P-loop containing nucleotide triphosphate hydrolases"/>
    <property type="match status" value="1"/>
</dbReference>
<dbReference type="AlphaFoldDB" id="A0A126JI95"/>
<keyword evidence="4" id="KW-0175">Coiled coil</keyword>
<gene>
    <name evidence="7" type="ORF">FC774_11200</name>
    <name evidence="8" type="ORF">FDB51_16515</name>
</gene>
<reference evidence="9 10" key="2">
    <citation type="submission" date="2019-04" db="EMBL/GenBank/DDBJ databases">
        <title>Genome sequencing of Clostridium botulinum Groups I-IV and Clostridium butyricum.</title>
        <authorList>
            <person name="Brunt J."/>
            <person name="Van Vliet A.H.M."/>
            <person name="Stringer S.C."/>
            <person name="Carter A.T."/>
            <person name="Peck M.W."/>
        </authorList>
    </citation>
    <scope>NUCLEOTIDE SEQUENCE [LARGE SCALE GENOMIC DNA]</scope>
    <source>
        <strain evidence="7 10">1605</strain>
        <strain evidence="8 9">CB-K-33E</strain>
    </source>
</reference>
<feature type="domain" description="Rad50/SbcC-type AAA" evidence="5">
    <location>
        <begin position="11"/>
        <end position="238"/>
    </location>
</feature>
<evidence type="ECO:0000259" key="5">
    <source>
        <dbReference type="Pfam" id="PF13476"/>
    </source>
</evidence>
<evidence type="ECO:0000256" key="1">
    <source>
        <dbReference type="ARBA" id="ARBA00006930"/>
    </source>
</evidence>
<comment type="subunit">
    <text evidence="2">Heterodimer of SbcC and SbcD.</text>
</comment>
<geneLocation type="plasmid" evidence="6">
    <name>p12/29</name>
</geneLocation>
<evidence type="ECO:0000313" key="8">
    <source>
        <dbReference type="EMBL" id="NFN36679.1"/>
    </source>
</evidence>
<dbReference type="SUPFAM" id="SSF75712">
    <property type="entry name" value="Rad50 coiled-coil Zn hook"/>
    <property type="match status" value="1"/>
</dbReference>
<name>A0A126JI95_CLOBO</name>
<dbReference type="Gene3D" id="1.10.287.510">
    <property type="entry name" value="Helix hairpin bin"/>
    <property type="match status" value="1"/>
</dbReference>
<dbReference type="Proteomes" id="UP000476820">
    <property type="component" value="Unassembled WGS sequence"/>
</dbReference>
<dbReference type="PANTHER" id="PTHR32114">
    <property type="entry name" value="ABC TRANSPORTER ABCH.3"/>
    <property type="match status" value="1"/>
</dbReference>
<organism evidence="6">
    <name type="scientific">Clostridium botulinum</name>
    <dbReference type="NCBI Taxonomy" id="1491"/>
    <lineage>
        <taxon>Bacteria</taxon>
        <taxon>Bacillati</taxon>
        <taxon>Bacillota</taxon>
        <taxon>Clostridia</taxon>
        <taxon>Eubacteriales</taxon>
        <taxon>Clostridiaceae</taxon>
        <taxon>Clostridium</taxon>
    </lineage>
</organism>
<dbReference type="InterPro" id="IPR038729">
    <property type="entry name" value="Rad50/SbcC_AAA"/>
</dbReference>
<evidence type="ECO:0000256" key="3">
    <source>
        <dbReference type="ARBA" id="ARBA00013368"/>
    </source>
</evidence>
<dbReference type="EMBL" id="SWVK01000028">
    <property type="protein sequence ID" value="NFN36679.1"/>
    <property type="molecule type" value="Genomic_DNA"/>
</dbReference>
<proteinExistence type="inferred from homology"/>
<dbReference type="EMBL" id="SWOV01000030">
    <property type="protein sequence ID" value="NFF88432.1"/>
    <property type="molecule type" value="Genomic_DNA"/>
</dbReference>
<protein>
    <recommendedName>
        <fullName evidence="3">Nuclease SbcCD subunit C</fullName>
    </recommendedName>
</protein>
<dbReference type="PANTHER" id="PTHR32114:SF2">
    <property type="entry name" value="ABC TRANSPORTER ABCH.3"/>
    <property type="match status" value="1"/>
</dbReference>
<comment type="similarity">
    <text evidence="1">Belongs to the SMC family. SbcC subfamily.</text>
</comment>
<dbReference type="InterPro" id="IPR027417">
    <property type="entry name" value="P-loop_NTPase"/>
</dbReference>
<evidence type="ECO:0000313" key="10">
    <source>
        <dbReference type="Proteomes" id="UP000476820"/>
    </source>
</evidence>
<evidence type="ECO:0000313" key="7">
    <source>
        <dbReference type="EMBL" id="NFF88432.1"/>
    </source>
</evidence>
<evidence type="ECO:0000313" key="9">
    <source>
        <dbReference type="Proteomes" id="UP000473681"/>
    </source>
</evidence>
<dbReference type="GO" id="GO:0016887">
    <property type="term" value="F:ATP hydrolysis activity"/>
    <property type="evidence" value="ECO:0007669"/>
    <property type="project" value="InterPro"/>
</dbReference>
<feature type="coiled-coil region" evidence="4">
    <location>
        <begin position="276"/>
        <end position="393"/>
    </location>
</feature>
<dbReference type="SUPFAM" id="SSF52540">
    <property type="entry name" value="P-loop containing nucleoside triphosphate hydrolases"/>
    <property type="match status" value="1"/>
</dbReference>
<dbReference type="OrthoDB" id="1698838at2"/>
<sequence length="600" mass="69404">MRKVLLMIINSIYISGFKNYKEPKKYDFSDFTEIEGKNARGKTSIGEAITWGLYGCDLLGDTKTDTKLMNYDSDTMFVVIDYEYEGITNRIVRKKGKSLTLKLNDERITEKDLSKHLPNKDLFLAVFNSKIFLNLPIPKKRELLFKMLPKIEPTDIMKKFHCNDINEILKKYPNTNDGLKELTTLIKNKKELLTEKNTKISVYQNLILENTTIESKQKFLSSDEEQLKELQCKLVNKNSNLELIPTDKIKTEIYKINSLIAIEKNKFYTSSNNDYIQDLKISLATLSGEYNTLQNNYTKVNSLDAVCQMCGQTVSKEHKQKELDSLTKQLNSLKSEIDSLTESISLINSLEETNKKSFNNNKINVLHELEDNLKSLNSELAGIEESNKLMQEVSLNNNDNSAIEIQINNLKQKQLDYLNYKSQLNTQKKNEENYKFKIKSIEQEIIKITEDKTNLEIQYNKLKNYNSLYIQYVGELLSSWLDRVSINLFNIVNSTGEVKNTFELKYDGKPLERVSKSEYIKVGLELSNMFNNALDFKLPIFIDDAESILDIPTLETQMIISRVKDCELTINSSYQNIIENDTVIEFNNNDSVIEEQLTFN</sequence>
<dbReference type="EMBL" id="KT897275">
    <property type="protein sequence ID" value="ALT05392.1"/>
    <property type="molecule type" value="Genomic_DNA"/>
</dbReference>
<keyword evidence="6" id="KW-0614">Plasmid</keyword>
<feature type="coiled-coil region" evidence="4">
    <location>
        <begin position="179"/>
        <end position="240"/>
    </location>
</feature>
<accession>A0A126JI95</accession>
<feature type="coiled-coil region" evidence="4">
    <location>
        <begin position="424"/>
        <end position="458"/>
    </location>
</feature>
<evidence type="ECO:0000256" key="2">
    <source>
        <dbReference type="ARBA" id="ARBA00011322"/>
    </source>
</evidence>
<dbReference type="GO" id="GO:0006302">
    <property type="term" value="P:double-strand break repair"/>
    <property type="evidence" value="ECO:0007669"/>
    <property type="project" value="InterPro"/>
</dbReference>
<dbReference type="Pfam" id="PF13476">
    <property type="entry name" value="AAA_23"/>
    <property type="match status" value="1"/>
</dbReference>
<reference evidence="6" key="1">
    <citation type="journal article" date="2016" name="Genome Biol. Evol.">
        <title>Evolution of chromosomal Clostridium botulinum type E neurotoxin gene clusters: evidence provided by their rare plasmid borne counterparts.</title>
        <authorList>
            <person name="Carter A.T."/>
            <person name="Austin J.W."/>
            <person name="Weedmark K.A."/>
            <person name="Peck M.W."/>
        </authorList>
    </citation>
    <scope>NUCLEOTIDE SEQUENCE</scope>
    <source>
        <strain evidence="6">IFR 12/29</strain>
        <plasmid evidence="6">p12/29</plasmid>
    </source>
</reference>